<gene>
    <name evidence="2" type="ORF">FIESC28_10228</name>
</gene>
<dbReference type="RefSeq" id="XP_031011536.1">
    <property type="nucleotide sequence ID" value="XM_031164362.1"/>
</dbReference>
<accession>A0A366QW33</accession>
<dbReference type="EMBL" id="QKXC01000284">
    <property type="protein sequence ID" value="RBR08428.1"/>
    <property type="molecule type" value="Genomic_DNA"/>
</dbReference>
<dbReference type="Pfam" id="PF06985">
    <property type="entry name" value="HET"/>
    <property type="match status" value="1"/>
</dbReference>
<dbReference type="AlphaFoldDB" id="A0A366QW33"/>
<evidence type="ECO:0000313" key="2">
    <source>
        <dbReference type="EMBL" id="RBR08428.1"/>
    </source>
</evidence>
<dbReference type="PANTHER" id="PTHR33112:SF1">
    <property type="entry name" value="HETEROKARYON INCOMPATIBILITY DOMAIN-CONTAINING PROTEIN"/>
    <property type="match status" value="1"/>
</dbReference>
<sequence length="763" mass="86619">MSSEVVQVSKNTATELCSNCKAIDFDTILTLDQESLKSGADAPIPNGRKVADLVGNPKTWSSSTCLLCRLYAFTNMKAVLDSDVDKTSYSLVIRSTAEMLKNDDAFTGEVRMADAATIPQVMLQVFHEPINFFNPCLYIADYYLFDQNSLDPRQNTAIAQRNRNELGYIDASVLKSFLDYCWEHHNDSLICGIDHQSRSFILPLFKVIDVESLCIVDAGQDPTYTALSYRWGEEAYDPSRQPFDEEGQLMDATALPLMISDALKVTKDLGFRYCWVDRYCIPQNDPQAMEIQFGQMDLIYRNAAVTIIADSHSPFLPGVTRKLETTVLPVRIGNHNIAAGNIKFKNIELRISRSPWATRAWTYQEGLFSRRRLFFTDVGVYYECGRMASAEQGFAAPQPRWNLKEGDKAPWLLSASSFEREKALLLCIETYSKRALTFVKDRLSAVLGILHAFEAPGQLMRHYLGTPILQFESTATNPMQVFILGFLRGMLWHGEIRGSDRCHDLPSWSWAGWVGEIFFFKKALGTTSASIPSSRTVVDIKSELMDGKLLPWDSVENIQQIRATPISAISRFIHLDALTVQIPMDMAGFEESDPLHNPVESYVLNLGTKEQEDAVDKEFPFNELRYKIVEIAGRGQIYVEVDIQRWPKRDSVNSLETGIVILESNRELVIVLVAPTGEGSDTMERFGIIRILPDTVFFRPFLGPQRRWLENLGEQDSPDKYHDWLDTLTQEEQCEEAGMPTWDEFLTSFWDTIPTKRQFIRLG</sequence>
<comment type="caution">
    <text evidence="2">The sequence shown here is derived from an EMBL/GenBank/DDBJ whole genome shotgun (WGS) entry which is preliminary data.</text>
</comment>
<feature type="domain" description="Heterokaryon incompatibility" evidence="1">
    <location>
        <begin position="224"/>
        <end position="365"/>
    </location>
</feature>
<dbReference type="PANTHER" id="PTHR33112">
    <property type="entry name" value="DOMAIN PROTEIN, PUTATIVE-RELATED"/>
    <property type="match status" value="1"/>
</dbReference>
<reference evidence="2 3" key="1">
    <citation type="submission" date="2018-06" db="EMBL/GenBank/DDBJ databases">
        <title>Fusarium incarnatum-equiseti species complex species 28.</title>
        <authorList>
            <person name="Gardiner D.M."/>
        </authorList>
    </citation>
    <scope>NUCLEOTIDE SEQUENCE [LARGE SCALE GENOMIC DNA]</scope>
    <source>
        <strain evidence="2 3">FIESC_28</strain>
    </source>
</reference>
<dbReference type="Proteomes" id="UP000253153">
    <property type="component" value="Unassembled WGS sequence"/>
</dbReference>
<dbReference type="InterPro" id="IPR010730">
    <property type="entry name" value="HET"/>
</dbReference>
<evidence type="ECO:0000313" key="3">
    <source>
        <dbReference type="Proteomes" id="UP000253153"/>
    </source>
</evidence>
<evidence type="ECO:0000259" key="1">
    <source>
        <dbReference type="Pfam" id="PF06985"/>
    </source>
</evidence>
<name>A0A366QW33_9HYPO</name>
<keyword evidence="3" id="KW-1185">Reference proteome</keyword>
<protein>
    <recommendedName>
        <fullName evidence="1">Heterokaryon incompatibility domain-containing protein</fullName>
    </recommendedName>
</protein>
<dbReference type="OrthoDB" id="5428863at2759"/>
<organism evidence="2 3">
    <name type="scientific">Fusarium coffeatum</name>
    <dbReference type="NCBI Taxonomy" id="231269"/>
    <lineage>
        <taxon>Eukaryota</taxon>
        <taxon>Fungi</taxon>
        <taxon>Dikarya</taxon>
        <taxon>Ascomycota</taxon>
        <taxon>Pezizomycotina</taxon>
        <taxon>Sordariomycetes</taxon>
        <taxon>Hypocreomycetidae</taxon>
        <taxon>Hypocreales</taxon>
        <taxon>Nectriaceae</taxon>
        <taxon>Fusarium</taxon>
        <taxon>Fusarium incarnatum-equiseti species complex</taxon>
    </lineage>
</organism>
<proteinExistence type="predicted"/>
<dbReference type="GeneID" id="41999658"/>